<dbReference type="PROSITE" id="PS51704">
    <property type="entry name" value="GP_PDE"/>
    <property type="match status" value="1"/>
</dbReference>
<dbReference type="Proteomes" id="UP000637002">
    <property type="component" value="Unassembled WGS sequence"/>
</dbReference>
<dbReference type="EMBL" id="BMGG01000002">
    <property type="protein sequence ID" value="GGC57375.1"/>
    <property type="molecule type" value="Genomic_DNA"/>
</dbReference>
<keyword evidence="3" id="KW-1185">Reference proteome</keyword>
<dbReference type="Gene3D" id="3.20.20.190">
    <property type="entry name" value="Phosphatidylinositol (PI) phosphodiesterase"/>
    <property type="match status" value="1"/>
</dbReference>
<dbReference type="PANTHER" id="PTHR46211">
    <property type="entry name" value="GLYCEROPHOSPHORYL DIESTER PHOSPHODIESTERASE"/>
    <property type="match status" value="1"/>
</dbReference>
<dbReference type="RefSeq" id="WP_188608536.1">
    <property type="nucleotide sequence ID" value="NZ_BMGG01000002.1"/>
</dbReference>
<accession>A0A916XAY1</accession>
<protein>
    <submittedName>
        <fullName evidence="2">Glycerophosphoryl diester phosphodiesterase</fullName>
    </submittedName>
</protein>
<evidence type="ECO:0000313" key="2">
    <source>
        <dbReference type="EMBL" id="GGC57375.1"/>
    </source>
</evidence>
<organism evidence="2 3">
    <name type="scientific">Chelatococcus reniformis</name>
    <dbReference type="NCBI Taxonomy" id="1494448"/>
    <lineage>
        <taxon>Bacteria</taxon>
        <taxon>Pseudomonadati</taxon>
        <taxon>Pseudomonadota</taxon>
        <taxon>Alphaproteobacteria</taxon>
        <taxon>Hyphomicrobiales</taxon>
        <taxon>Chelatococcaceae</taxon>
        <taxon>Chelatococcus</taxon>
    </lineage>
</organism>
<dbReference type="SUPFAM" id="SSF51695">
    <property type="entry name" value="PLC-like phosphodiesterases"/>
    <property type="match status" value="1"/>
</dbReference>
<dbReference type="Pfam" id="PF03009">
    <property type="entry name" value="GDPD"/>
    <property type="match status" value="1"/>
</dbReference>
<name>A0A916XAY1_9HYPH</name>
<proteinExistence type="predicted"/>
<dbReference type="GO" id="GO:0006629">
    <property type="term" value="P:lipid metabolic process"/>
    <property type="evidence" value="ECO:0007669"/>
    <property type="project" value="InterPro"/>
</dbReference>
<comment type="caution">
    <text evidence="2">The sequence shown here is derived from an EMBL/GenBank/DDBJ whole genome shotgun (WGS) entry which is preliminary data.</text>
</comment>
<dbReference type="GO" id="GO:0008081">
    <property type="term" value="F:phosphoric diester hydrolase activity"/>
    <property type="evidence" value="ECO:0007669"/>
    <property type="project" value="InterPro"/>
</dbReference>
<reference evidence="2" key="1">
    <citation type="journal article" date="2014" name="Int. J. Syst. Evol. Microbiol.">
        <title>Complete genome sequence of Corynebacterium casei LMG S-19264T (=DSM 44701T), isolated from a smear-ripened cheese.</title>
        <authorList>
            <consortium name="US DOE Joint Genome Institute (JGI-PGF)"/>
            <person name="Walter F."/>
            <person name="Albersmeier A."/>
            <person name="Kalinowski J."/>
            <person name="Ruckert C."/>
        </authorList>
    </citation>
    <scope>NUCLEOTIDE SEQUENCE</scope>
    <source>
        <strain evidence="2">CGMCC 1.12919</strain>
    </source>
</reference>
<dbReference type="InterPro" id="IPR030395">
    <property type="entry name" value="GP_PDE_dom"/>
</dbReference>
<dbReference type="InterPro" id="IPR017946">
    <property type="entry name" value="PLC-like_Pdiesterase_TIM-brl"/>
</dbReference>
<evidence type="ECO:0000313" key="3">
    <source>
        <dbReference type="Proteomes" id="UP000637002"/>
    </source>
</evidence>
<dbReference type="AlphaFoldDB" id="A0A916XAY1"/>
<feature type="domain" description="GP-PDE" evidence="1">
    <location>
        <begin position="10"/>
        <end position="249"/>
    </location>
</feature>
<dbReference type="PANTHER" id="PTHR46211:SF1">
    <property type="entry name" value="GLYCEROPHOSPHODIESTER PHOSPHODIESTERASE, CYTOPLASMIC"/>
    <property type="match status" value="1"/>
</dbReference>
<sequence length="249" mass="27059">MTGWPHWLTIRPVAHRGLHGRPSGCLENTTAAAAAAMAAGYGIECDVQLTRDGEAIVFHDDTLDRLCRAEGPVRDRTAAELGCIAYRDAPDQAMPTLASFLDAIGARVPVLVEIKSRFDGDLSLARRVAAIVADAPANVALMSFDDDVVAALGDLAPTRPRGIVAQADYDEEEWDGLPTARRSRLSGLLHLDRSRPDFLAWRVRDLPSPPTTVARHLGMPVLAWTVRTTAERERAADGADQMIFEGFRP</sequence>
<gene>
    <name evidence="2" type="ORF">GCM10010994_15430</name>
</gene>
<evidence type="ECO:0000259" key="1">
    <source>
        <dbReference type="PROSITE" id="PS51704"/>
    </source>
</evidence>
<reference evidence="2" key="2">
    <citation type="submission" date="2020-09" db="EMBL/GenBank/DDBJ databases">
        <authorList>
            <person name="Sun Q."/>
            <person name="Zhou Y."/>
        </authorList>
    </citation>
    <scope>NUCLEOTIDE SEQUENCE</scope>
    <source>
        <strain evidence="2">CGMCC 1.12919</strain>
    </source>
</reference>